<dbReference type="EMBL" id="KL660919">
    <property type="protein sequence ID" value="KFA60504.1"/>
    <property type="molecule type" value="Genomic_DNA"/>
</dbReference>
<dbReference type="Pfam" id="PF02230">
    <property type="entry name" value="Abhydrolase_2"/>
    <property type="match status" value="2"/>
</dbReference>
<dbReference type="InParanoid" id="A0A084Q969"/>
<dbReference type="InterPro" id="IPR003140">
    <property type="entry name" value="PLipase/COase/thioEstase"/>
</dbReference>
<sequence length="606" mass="67331">MFLEESITIQRVPPIEAMDTANPTTVPVHDSSARAPPFLPRQHTDNGESEGSEDSRHLIDRSKTSLQYEVELVSWVRNNTTIPAPKPVSHSYDEASRQFVAVFEKPPGRSLSDCWTELSPTQKDSVVAALAGYMKELRSITTALVPNLYTRDRFLDPRDGVTRGPFCTTESFVEAVAHRIDRIGSLYEPGQTRKALRFLDALQASSADCEMVFTHGNICPDNIYIDQAGQVVGIVDWSEAGYAPAFWEYVKTYMDDDDADFYLDGSVTMIDEASECGGPERYMYLHYRTGARLSKTEIVPAPSMTAEEMDRHRRRPLGEFLPPVVMQPLSSPHKTTMIILHGRGSNASKFNGPLLSMRIPKYGCLREALPNTRFVFPVAPLGRATKYRRSIIHQWYDGTGDWEPDARGNMSPSVEHIQQLIHQEASLLGNDTGRVVLAGISQGCAMALTSLLLWEHEPLGAVVGMCGYMPINAHLMGTLKGFDHPEPGASDGISFETEAEGEDVFENTTTDDCRSPLHQAIDELRQEAEMSNTASSTNFPFLSTPVFLGHGTEDLKVEHPHGEKAAQLLQTMGLSVEFHTYNGLGHWYSPEMLGDIISFLRSNTDQ</sequence>
<evidence type="ECO:0000259" key="3">
    <source>
        <dbReference type="Pfam" id="PF01636"/>
    </source>
</evidence>
<dbReference type="GO" id="GO:0005737">
    <property type="term" value="C:cytoplasm"/>
    <property type="evidence" value="ECO:0007669"/>
    <property type="project" value="TreeGrafter"/>
</dbReference>
<evidence type="ECO:0000259" key="4">
    <source>
        <dbReference type="Pfam" id="PF02230"/>
    </source>
</evidence>
<protein>
    <recommendedName>
        <fullName evidence="7">Aminoglycoside phosphotransferase domain-containing protein</fullName>
    </recommendedName>
</protein>
<feature type="region of interest" description="Disordered" evidence="2">
    <location>
        <begin position="19"/>
        <end position="61"/>
    </location>
</feature>
<evidence type="ECO:0000256" key="1">
    <source>
        <dbReference type="ARBA" id="ARBA00006499"/>
    </source>
</evidence>
<dbReference type="Gene3D" id="3.90.1200.10">
    <property type="match status" value="1"/>
</dbReference>
<dbReference type="HOGENOM" id="CLU_450688_0_0_1"/>
<dbReference type="GO" id="GO:0008474">
    <property type="term" value="F:palmitoyl-(protein) hydrolase activity"/>
    <property type="evidence" value="ECO:0007669"/>
    <property type="project" value="TreeGrafter"/>
</dbReference>
<organism evidence="5 6">
    <name type="scientific">Stachybotrys chlorohalonatus (strain IBT 40285)</name>
    <dbReference type="NCBI Taxonomy" id="1283841"/>
    <lineage>
        <taxon>Eukaryota</taxon>
        <taxon>Fungi</taxon>
        <taxon>Dikarya</taxon>
        <taxon>Ascomycota</taxon>
        <taxon>Pezizomycotina</taxon>
        <taxon>Sordariomycetes</taxon>
        <taxon>Hypocreomycetidae</taxon>
        <taxon>Hypocreales</taxon>
        <taxon>Stachybotryaceae</taxon>
        <taxon>Stachybotrys</taxon>
    </lineage>
</organism>
<dbReference type="PANTHER" id="PTHR10655:SF64">
    <property type="entry name" value="PHOSPHOLIPASE_CARBOXYLESTERASE_THIOESTERASE DOMAIN-CONTAINING PROTEIN"/>
    <property type="match status" value="1"/>
</dbReference>
<dbReference type="Pfam" id="PF01636">
    <property type="entry name" value="APH"/>
    <property type="match status" value="1"/>
</dbReference>
<evidence type="ECO:0000313" key="5">
    <source>
        <dbReference type="EMBL" id="KFA60504.1"/>
    </source>
</evidence>
<dbReference type="SUPFAM" id="SSF53474">
    <property type="entry name" value="alpha/beta-Hydrolases"/>
    <property type="match status" value="1"/>
</dbReference>
<feature type="domain" description="Phospholipase/carboxylesterase/thioesterase" evidence="4">
    <location>
        <begin position="329"/>
        <end position="477"/>
    </location>
</feature>
<evidence type="ECO:0000313" key="6">
    <source>
        <dbReference type="Proteomes" id="UP000028524"/>
    </source>
</evidence>
<dbReference type="GO" id="GO:0052689">
    <property type="term" value="F:carboxylic ester hydrolase activity"/>
    <property type="evidence" value="ECO:0007669"/>
    <property type="project" value="TreeGrafter"/>
</dbReference>
<accession>A0A084Q969</accession>
<evidence type="ECO:0000256" key="2">
    <source>
        <dbReference type="SAM" id="MobiDB-lite"/>
    </source>
</evidence>
<name>A0A084Q969_STAC4</name>
<dbReference type="InterPro" id="IPR011009">
    <property type="entry name" value="Kinase-like_dom_sf"/>
</dbReference>
<dbReference type="STRING" id="1283841.A0A084Q969"/>
<dbReference type="AlphaFoldDB" id="A0A084Q969"/>
<evidence type="ECO:0008006" key="7">
    <source>
        <dbReference type="Google" id="ProtNLM"/>
    </source>
</evidence>
<keyword evidence="6" id="KW-1185">Reference proteome</keyword>
<dbReference type="InterPro" id="IPR029058">
    <property type="entry name" value="AB_hydrolase_fold"/>
</dbReference>
<gene>
    <name evidence="5" type="ORF">S40285_06903</name>
</gene>
<dbReference type="InterPro" id="IPR050565">
    <property type="entry name" value="LYPA1-2/EST-like"/>
</dbReference>
<feature type="domain" description="Phospholipase/carboxylesterase/thioesterase" evidence="4">
    <location>
        <begin position="540"/>
        <end position="602"/>
    </location>
</feature>
<dbReference type="InterPro" id="IPR002575">
    <property type="entry name" value="Aminoglycoside_PTrfase"/>
</dbReference>
<dbReference type="PANTHER" id="PTHR10655">
    <property type="entry name" value="LYSOPHOSPHOLIPASE-RELATED"/>
    <property type="match status" value="1"/>
</dbReference>
<comment type="similarity">
    <text evidence="1">Belongs to the AB hydrolase superfamily. AB hydrolase 2 family.</text>
</comment>
<dbReference type="SUPFAM" id="SSF56112">
    <property type="entry name" value="Protein kinase-like (PK-like)"/>
    <property type="match status" value="1"/>
</dbReference>
<dbReference type="Gene3D" id="3.40.50.1820">
    <property type="entry name" value="alpha/beta hydrolase"/>
    <property type="match status" value="1"/>
</dbReference>
<dbReference type="Proteomes" id="UP000028524">
    <property type="component" value="Unassembled WGS sequence"/>
</dbReference>
<feature type="domain" description="Aminoglycoside phosphotransferase" evidence="3">
    <location>
        <begin position="61"/>
        <end position="259"/>
    </location>
</feature>
<proteinExistence type="inferred from homology"/>
<reference evidence="5 6" key="1">
    <citation type="journal article" date="2014" name="BMC Genomics">
        <title>Comparative genome sequencing reveals chemotype-specific gene clusters in the toxigenic black mold Stachybotrys.</title>
        <authorList>
            <person name="Semeiks J."/>
            <person name="Borek D."/>
            <person name="Otwinowski Z."/>
            <person name="Grishin N.V."/>
        </authorList>
    </citation>
    <scope>NUCLEOTIDE SEQUENCE [LARGE SCALE GENOMIC DNA]</scope>
    <source>
        <strain evidence="5 6">IBT 40285</strain>
    </source>
</reference>
<dbReference type="OrthoDB" id="2418081at2759"/>